<organism evidence="2 3">
    <name type="scientific">Sandaracinobacter neustonicus</name>
    <dbReference type="NCBI Taxonomy" id="1715348"/>
    <lineage>
        <taxon>Bacteria</taxon>
        <taxon>Pseudomonadati</taxon>
        <taxon>Pseudomonadota</taxon>
        <taxon>Alphaproteobacteria</taxon>
        <taxon>Sphingomonadales</taxon>
        <taxon>Sphingosinicellaceae</taxon>
        <taxon>Sandaracinobacter</taxon>
    </lineage>
</organism>
<dbReference type="InterPro" id="IPR018634">
    <property type="entry name" value="ChrB_C"/>
</dbReference>
<keyword evidence="3" id="KW-1185">Reference proteome</keyword>
<keyword evidence="2" id="KW-0808">Transferase</keyword>
<proteinExistence type="predicted"/>
<gene>
    <name evidence="2" type="ORF">FJQ54_04650</name>
</gene>
<dbReference type="SMART" id="SM00450">
    <property type="entry name" value="RHOD"/>
    <property type="match status" value="1"/>
</dbReference>
<dbReference type="Pfam" id="PF00581">
    <property type="entry name" value="Rhodanese"/>
    <property type="match status" value="1"/>
</dbReference>
<evidence type="ECO:0000259" key="1">
    <source>
        <dbReference type="PROSITE" id="PS50206"/>
    </source>
</evidence>
<protein>
    <submittedName>
        <fullName evidence="2">Sulfurtransferase</fullName>
    </submittedName>
</protein>
<dbReference type="InterPro" id="IPR001763">
    <property type="entry name" value="Rhodanese-like_dom"/>
</dbReference>
<dbReference type="AlphaFoldDB" id="A0A501XQJ1"/>
<dbReference type="EMBL" id="VFSU01000015">
    <property type="protein sequence ID" value="TPE62968.1"/>
    <property type="molecule type" value="Genomic_DNA"/>
</dbReference>
<sequence length="278" mass="29478">MPAPNVIAAEKLLRLIGLPTAPLILDVRTPSEGLSDWQLIPGSIPFPLADADLPATRRVVVACADGGAHSQSVAALLRQRGIAAEVLEAGLTGWADAGLPRIPAGALPPRDAMGRTLWVTRARPKVDRIACPWLIRRFVDPLAAFLFVPPSDVLGVASRLGAEPFDIEGDGVRWSHAGDDCSFDALLHGLGLAGFDALARLAIIVRGADTGQPGLAPEAAGLLAISLGLSRLFDDDHGQLEAGMLVYDALYRWSRDATTETHDWVSHQPAATRAKPRP</sequence>
<reference evidence="2 3" key="1">
    <citation type="submission" date="2019-06" db="EMBL/GenBank/DDBJ databases">
        <authorList>
            <person name="Lee I."/>
            <person name="Jang G.I."/>
            <person name="Hwang C.Y."/>
        </authorList>
    </citation>
    <scope>NUCLEOTIDE SEQUENCE [LARGE SCALE GENOMIC DNA]</scope>
    <source>
        <strain evidence="2 3">PAMC 28131</strain>
    </source>
</reference>
<dbReference type="SUPFAM" id="SSF52821">
    <property type="entry name" value="Rhodanese/Cell cycle control phosphatase"/>
    <property type="match status" value="1"/>
</dbReference>
<evidence type="ECO:0000313" key="3">
    <source>
        <dbReference type="Proteomes" id="UP000319897"/>
    </source>
</evidence>
<feature type="domain" description="Rhodanese" evidence="1">
    <location>
        <begin position="18"/>
        <end position="103"/>
    </location>
</feature>
<dbReference type="PROSITE" id="PS50206">
    <property type="entry name" value="RHODANESE_3"/>
    <property type="match status" value="1"/>
</dbReference>
<dbReference type="Gene3D" id="3.40.250.10">
    <property type="entry name" value="Rhodanese-like domain"/>
    <property type="match status" value="1"/>
</dbReference>
<dbReference type="InterPro" id="IPR036873">
    <property type="entry name" value="Rhodanese-like_dom_sf"/>
</dbReference>
<dbReference type="OrthoDB" id="9784302at2"/>
<dbReference type="GO" id="GO:0016740">
    <property type="term" value="F:transferase activity"/>
    <property type="evidence" value="ECO:0007669"/>
    <property type="project" value="UniProtKB-KW"/>
</dbReference>
<dbReference type="Pfam" id="PF09828">
    <property type="entry name" value="ChrB_C"/>
    <property type="match status" value="1"/>
</dbReference>
<name>A0A501XQJ1_9SPHN</name>
<dbReference type="Proteomes" id="UP000319897">
    <property type="component" value="Unassembled WGS sequence"/>
</dbReference>
<evidence type="ECO:0000313" key="2">
    <source>
        <dbReference type="EMBL" id="TPE62968.1"/>
    </source>
</evidence>
<dbReference type="RefSeq" id="WP_140927259.1">
    <property type="nucleotide sequence ID" value="NZ_VFSU01000015.1"/>
</dbReference>
<comment type="caution">
    <text evidence="2">The sequence shown here is derived from an EMBL/GenBank/DDBJ whole genome shotgun (WGS) entry which is preliminary data.</text>
</comment>
<accession>A0A501XQJ1</accession>